<organism evidence="3 4">
    <name type="scientific">Thermophagus xiamenensis</name>
    <dbReference type="NCBI Taxonomy" id="385682"/>
    <lineage>
        <taxon>Bacteria</taxon>
        <taxon>Pseudomonadati</taxon>
        <taxon>Bacteroidota</taxon>
        <taxon>Bacteroidia</taxon>
        <taxon>Marinilabiliales</taxon>
        <taxon>Marinilabiliaceae</taxon>
        <taxon>Thermophagus</taxon>
    </lineage>
</organism>
<dbReference type="eggNOG" id="COG3386">
    <property type="taxonomic scope" value="Bacteria"/>
</dbReference>
<dbReference type="InterPro" id="IPR051262">
    <property type="entry name" value="SMP-30/CGR1_Lactonase"/>
</dbReference>
<keyword evidence="4" id="KW-1185">Reference proteome</keyword>
<dbReference type="PANTHER" id="PTHR47572">
    <property type="entry name" value="LIPOPROTEIN-RELATED"/>
    <property type="match status" value="1"/>
</dbReference>
<dbReference type="SUPFAM" id="SSF63829">
    <property type="entry name" value="Calcium-dependent phosphotriesterase"/>
    <property type="match status" value="1"/>
</dbReference>
<dbReference type="Pfam" id="PF08450">
    <property type="entry name" value="SGL"/>
    <property type="match status" value="1"/>
</dbReference>
<keyword evidence="1" id="KW-0732">Signal</keyword>
<dbReference type="Gene3D" id="2.120.10.30">
    <property type="entry name" value="TolB, C-terminal domain"/>
    <property type="match status" value="1"/>
</dbReference>
<dbReference type="InterPro" id="IPR011042">
    <property type="entry name" value="6-blade_b-propeller_TolB-like"/>
</dbReference>
<name>A0A1I2BUH1_9BACT</name>
<evidence type="ECO:0000259" key="2">
    <source>
        <dbReference type="Pfam" id="PF08450"/>
    </source>
</evidence>
<gene>
    <name evidence="3" type="ORF">SAMN05444380_11441</name>
</gene>
<dbReference type="InterPro" id="IPR013658">
    <property type="entry name" value="SGL"/>
</dbReference>
<feature type="domain" description="SMP-30/Gluconolactonase/LRE-like region" evidence="2">
    <location>
        <begin position="41"/>
        <end position="278"/>
    </location>
</feature>
<dbReference type="RefSeq" id="WP_010527820.1">
    <property type="nucleotide sequence ID" value="NZ_AFSL01000063.1"/>
</dbReference>
<dbReference type="InParanoid" id="A0A1I2BUH1"/>
<proteinExistence type="predicted"/>
<dbReference type="OrthoDB" id="241638at2"/>
<dbReference type="EMBL" id="FONA01000014">
    <property type="protein sequence ID" value="SFE59697.1"/>
    <property type="molecule type" value="Genomic_DNA"/>
</dbReference>
<dbReference type="Proteomes" id="UP000181976">
    <property type="component" value="Unassembled WGS sequence"/>
</dbReference>
<evidence type="ECO:0000313" key="4">
    <source>
        <dbReference type="Proteomes" id="UP000181976"/>
    </source>
</evidence>
<sequence length="306" mass="33887">MKQLTTILTTIVLFAQFSEATALTPLYESFDITPDSVFMDLAEGPAVSPNGTLYAVNYRHQGTIGFVKPDGSHGLFVDLPEGSTGNGIRLWKNETLLVADYTGHNILQIDINTKSISVLAHNPQMSQPNDIAISSKGVVYASDPDWENNSGRIWMTDQSGKLKLLMQNMGTVNGIELSPDEKLLYVNESNQRNIWVFDIQDDGTLANKRLLIKFADYGFDGMRCDEKGNLYVARFNKGTVAIISPDGKLIREVVLKGDQPTNVAFGGKDGKTVYVTVADRGAIEAFRTEFRGRALLLQDVWHNHKK</sequence>
<protein>
    <submittedName>
        <fullName evidence="3">Sugar lactone lactonase YvrE</fullName>
    </submittedName>
</protein>
<evidence type="ECO:0000313" key="3">
    <source>
        <dbReference type="EMBL" id="SFE59697.1"/>
    </source>
</evidence>
<reference evidence="3 4" key="1">
    <citation type="submission" date="2016-10" db="EMBL/GenBank/DDBJ databases">
        <authorList>
            <person name="de Groot N.N."/>
        </authorList>
    </citation>
    <scope>NUCLEOTIDE SEQUENCE [LARGE SCALE GENOMIC DNA]</scope>
    <source>
        <strain evidence="3 4">DSM 19012</strain>
    </source>
</reference>
<feature type="chain" id="PRO_5010194788" evidence="1">
    <location>
        <begin position="23"/>
        <end position="306"/>
    </location>
</feature>
<feature type="signal peptide" evidence="1">
    <location>
        <begin position="1"/>
        <end position="22"/>
    </location>
</feature>
<evidence type="ECO:0000256" key="1">
    <source>
        <dbReference type="SAM" id="SignalP"/>
    </source>
</evidence>
<dbReference type="AlphaFoldDB" id="A0A1I2BUH1"/>
<dbReference type="PANTHER" id="PTHR47572:SF5">
    <property type="entry name" value="BLR2277 PROTEIN"/>
    <property type="match status" value="1"/>
</dbReference>
<dbReference type="STRING" id="385682.SAMN05444380_11441"/>
<accession>A0A1I2BUH1</accession>